<dbReference type="GO" id="GO:0019867">
    <property type="term" value="C:outer membrane"/>
    <property type="evidence" value="ECO:0007669"/>
    <property type="project" value="InterPro"/>
</dbReference>
<dbReference type="OrthoDB" id="9814535at2"/>
<keyword evidence="3" id="KW-0732">Signal</keyword>
<evidence type="ECO:0000256" key="2">
    <source>
        <dbReference type="ARBA" id="ARBA00022692"/>
    </source>
</evidence>
<keyword evidence="4" id="KW-0472">Membrane</keyword>
<gene>
    <name evidence="7" type="ORF">FA048_11810</name>
</gene>
<dbReference type="RefSeq" id="WP_136841085.1">
    <property type="nucleotide sequence ID" value="NZ_SWBR01000002.1"/>
</dbReference>
<dbReference type="InterPro" id="IPR000184">
    <property type="entry name" value="Bac_surfAg_D15"/>
</dbReference>
<dbReference type="AlphaFoldDB" id="A0A4U1CRQ9"/>
<keyword evidence="8" id="KW-1185">Reference proteome</keyword>
<dbReference type="InterPro" id="IPR039910">
    <property type="entry name" value="D15-like"/>
</dbReference>
<feature type="domain" description="Bacterial surface antigen (D15)" evidence="6">
    <location>
        <begin position="501"/>
        <end position="764"/>
    </location>
</feature>
<comment type="caution">
    <text evidence="7">The sequence shown here is derived from an EMBL/GenBank/DDBJ whole genome shotgun (WGS) entry which is preliminary data.</text>
</comment>
<comment type="subcellular location">
    <subcellularLocation>
        <location evidence="1">Membrane</location>
    </subcellularLocation>
</comment>
<dbReference type="EMBL" id="SWBR01000002">
    <property type="protein sequence ID" value="TKC10847.1"/>
    <property type="molecule type" value="Genomic_DNA"/>
</dbReference>
<dbReference type="Gene3D" id="2.40.160.50">
    <property type="entry name" value="membrane protein fhac: a member of the omp85/tpsb transporter family"/>
    <property type="match status" value="1"/>
</dbReference>
<protein>
    <recommendedName>
        <fullName evidence="6">Bacterial surface antigen (D15) domain-containing protein</fullName>
    </recommendedName>
</protein>
<evidence type="ECO:0000313" key="7">
    <source>
        <dbReference type="EMBL" id="TKC10847.1"/>
    </source>
</evidence>
<reference evidence="7 8" key="1">
    <citation type="submission" date="2019-04" db="EMBL/GenBank/DDBJ databases">
        <title>Pedobacter sp. RP-3-22 sp. nov., isolated from Arctic soil.</title>
        <authorList>
            <person name="Dahal R.H."/>
            <person name="Kim D.-U."/>
        </authorList>
    </citation>
    <scope>NUCLEOTIDE SEQUENCE [LARGE SCALE GENOMIC DNA]</scope>
    <source>
        <strain evidence="7 8">RP-3-22</strain>
    </source>
</reference>
<evidence type="ECO:0000313" key="8">
    <source>
        <dbReference type="Proteomes" id="UP000309488"/>
    </source>
</evidence>
<dbReference type="PROSITE" id="PS51257">
    <property type="entry name" value="PROKAR_LIPOPROTEIN"/>
    <property type="match status" value="1"/>
</dbReference>
<evidence type="ECO:0000256" key="3">
    <source>
        <dbReference type="ARBA" id="ARBA00022729"/>
    </source>
</evidence>
<dbReference type="Pfam" id="PF01103">
    <property type="entry name" value="Omp85"/>
    <property type="match status" value="1"/>
</dbReference>
<keyword evidence="5" id="KW-0998">Cell outer membrane</keyword>
<evidence type="ECO:0000256" key="1">
    <source>
        <dbReference type="ARBA" id="ARBA00004370"/>
    </source>
</evidence>
<evidence type="ECO:0000259" key="6">
    <source>
        <dbReference type="Pfam" id="PF01103"/>
    </source>
</evidence>
<accession>A0A4U1CRQ9</accession>
<dbReference type="Proteomes" id="UP000309488">
    <property type="component" value="Unassembled WGS sequence"/>
</dbReference>
<sequence length="804" mass="92465">MKAYKYNYKQQVQFLTILLLILVFFAGCSSTKYIEDYQSIVKKVRIDSIDKAFEEQAYNYVQKDIRPSEGLGLNVAIYNIFNTKNGKYKTSNIKPLGSPPPILDSTLVEISRNQIEKYLKSKGFFKAKVKSEISVKDKKAQLKFVADPGPAFFVNKITYEIPDTTVKTLYVANKDLFTHLRTGMQYDEDSLVYEREQIYQLMRQNGYRDFERPYVRYSPDSNQNNSRVSVNLIIDNPLDSSLKHKIYTIGQSNIVIAPNSEGFPENLNLDSLKTGYRNFRGITFMDMSTRFRRNPIVRYDFIREGEIYDIRKEKLTYDRLYELNVFKNVKIDYVKASDSSQKVLPIITLIPQKRRSNRIEGEIPFNDGTIGFNLSNTYTDNNFLRGAEKFQFQVKGGLQSRLQGGKSIFADIYQRDFSVSASLTIPRLMVPFAIPMMGKNGMPTTTFSSSYLYALQKNITVRRIFINYISYDWVETKSKLHSFTPLNVEYRFGSVLIDTNNTSDPNYSIYKNNSYNIKLLGRKDFTLGMKYAYSLNADKLNQNRTFVYFRGNIDLAGNLLQLASTTLGNKHDPQNGDFGTILGLPFNQYVRPEIDVRWYKSLGSEKQFIARLNTGIGYAYGNSISVPFEKLFYAGGSSGVRAWQARTLGPGNYNRAVLTSVERNASYGLDQLGQMRIEANFEYRFLLVNKLFGGKLKAATFVDMGNVWNISPNNPQPETYFDFKKIGQQIAIGTGIGFRFDVQFFVFRFDLGLKVKDPQFEASEQWVISKFVKGAKDFKARYFAAHDPESYRFMQYNFGIGMPF</sequence>
<keyword evidence="2" id="KW-0812">Transmembrane</keyword>
<evidence type="ECO:0000256" key="5">
    <source>
        <dbReference type="ARBA" id="ARBA00023237"/>
    </source>
</evidence>
<evidence type="ECO:0000256" key="4">
    <source>
        <dbReference type="ARBA" id="ARBA00023136"/>
    </source>
</evidence>
<organism evidence="7 8">
    <name type="scientific">Pedobacter polaris</name>
    <dbReference type="NCBI Taxonomy" id="2571273"/>
    <lineage>
        <taxon>Bacteria</taxon>
        <taxon>Pseudomonadati</taxon>
        <taxon>Bacteroidota</taxon>
        <taxon>Sphingobacteriia</taxon>
        <taxon>Sphingobacteriales</taxon>
        <taxon>Sphingobacteriaceae</taxon>
        <taxon>Pedobacter</taxon>
    </lineage>
</organism>
<dbReference type="PANTHER" id="PTHR12815">
    <property type="entry name" value="SORTING AND ASSEMBLY MACHINERY SAMM50 PROTEIN FAMILY MEMBER"/>
    <property type="match status" value="1"/>
</dbReference>
<name>A0A4U1CRQ9_9SPHI</name>
<dbReference type="PANTHER" id="PTHR12815:SF47">
    <property type="entry name" value="TRANSLOCATION AND ASSEMBLY MODULE SUBUNIT TAMA"/>
    <property type="match status" value="1"/>
</dbReference>
<proteinExistence type="predicted"/>